<keyword evidence="1" id="KW-0479">Metal-binding</keyword>
<keyword evidence="1" id="KW-0863">Zinc-finger</keyword>
<feature type="compositionally biased region" description="Low complexity" evidence="2">
    <location>
        <begin position="1"/>
        <end position="20"/>
    </location>
</feature>
<dbReference type="AlphaFoldDB" id="A0A7J0ELH6"/>
<proteinExistence type="predicted"/>
<evidence type="ECO:0000256" key="1">
    <source>
        <dbReference type="PROSITE-ProRule" id="PRU00047"/>
    </source>
</evidence>
<reference evidence="4 5" key="1">
    <citation type="submission" date="2019-07" db="EMBL/GenBank/DDBJ databases">
        <title>De Novo Assembly of kiwifruit Actinidia rufa.</title>
        <authorList>
            <person name="Sugita-Konishi S."/>
            <person name="Sato K."/>
            <person name="Mori E."/>
            <person name="Abe Y."/>
            <person name="Kisaki G."/>
            <person name="Hamano K."/>
            <person name="Suezawa K."/>
            <person name="Otani M."/>
            <person name="Fukuda T."/>
            <person name="Manabe T."/>
            <person name="Gomi K."/>
            <person name="Tabuchi M."/>
            <person name="Akimitsu K."/>
            <person name="Kataoka I."/>
        </authorList>
    </citation>
    <scope>NUCLEOTIDE SEQUENCE [LARGE SCALE GENOMIC DNA]</scope>
    <source>
        <strain evidence="5">cv. Fuchu</strain>
    </source>
</reference>
<evidence type="ECO:0000256" key="2">
    <source>
        <dbReference type="SAM" id="MobiDB-lite"/>
    </source>
</evidence>
<dbReference type="GO" id="GO:0008270">
    <property type="term" value="F:zinc ion binding"/>
    <property type="evidence" value="ECO:0007669"/>
    <property type="project" value="UniProtKB-KW"/>
</dbReference>
<name>A0A7J0ELH6_9ERIC</name>
<dbReference type="InterPro" id="IPR001878">
    <property type="entry name" value="Znf_CCHC"/>
</dbReference>
<dbReference type="SMART" id="SM00343">
    <property type="entry name" value="ZnF_C2HC"/>
    <property type="match status" value="1"/>
</dbReference>
<evidence type="ECO:0000313" key="5">
    <source>
        <dbReference type="Proteomes" id="UP000585474"/>
    </source>
</evidence>
<dbReference type="Pfam" id="PF00098">
    <property type="entry name" value="zf-CCHC"/>
    <property type="match status" value="1"/>
</dbReference>
<organism evidence="4 5">
    <name type="scientific">Actinidia rufa</name>
    <dbReference type="NCBI Taxonomy" id="165716"/>
    <lineage>
        <taxon>Eukaryota</taxon>
        <taxon>Viridiplantae</taxon>
        <taxon>Streptophyta</taxon>
        <taxon>Embryophyta</taxon>
        <taxon>Tracheophyta</taxon>
        <taxon>Spermatophyta</taxon>
        <taxon>Magnoliopsida</taxon>
        <taxon>eudicotyledons</taxon>
        <taxon>Gunneridae</taxon>
        <taxon>Pentapetalae</taxon>
        <taxon>asterids</taxon>
        <taxon>Ericales</taxon>
        <taxon>Actinidiaceae</taxon>
        <taxon>Actinidia</taxon>
    </lineage>
</organism>
<gene>
    <name evidence="4" type="ORF">Acr_05g0009530</name>
</gene>
<keyword evidence="5" id="KW-1185">Reference proteome</keyword>
<comment type="caution">
    <text evidence="4">The sequence shown here is derived from an EMBL/GenBank/DDBJ whole genome shotgun (WGS) entry which is preliminary data.</text>
</comment>
<dbReference type="InterPro" id="IPR036875">
    <property type="entry name" value="Znf_CCHC_sf"/>
</dbReference>
<sequence length="162" mass="17450">MATESSTPPSVPPAASMAVAEDNRNYGKKGKKPMVAKANVVEHGGTSNSKKRKHTDQGSKQGPKGGGNKKAKFQGKCFKCDKIGHRAAECRSKPKDEYANKKPAQANMNEVEDLSDGISDMHLSVVVSEVNMINPNPKECGWTLALLVISIRIKGCTPLTMR</sequence>
<dbReference type="PROSITE" id="PS50158">
    <property type="entry name" value="ZF_CCHC"/>
    <property type="match status" value="1"/>
</dbReference>
<accession>A0A7J0ELH6</accession>
<protein>
    <recommendedName>
        <fullName evidence="3">CCHC-type domain-containing protein</fullName>
    </recommendedName>
</protein>
<dbReference type="EMBL" id="BJWL01000005">
    <property type="protein sequence ID" value="GFY87314.1"/>
    <property type="molecule type" value="Genomic_DNA"/>
</dbReference>
<keyword evidence="1" id="KW-0862">Zinc</keyword>
<dbReference type="GO" id="GO:0003676">
    <property type="term" value="F:nucleic acid binding"/>
    <property type="evidence" value="ECO:0007669"/>
    <property type="project" value="InterPro"/>
</dbReference>
<dbReference type="SUPFAM" id="SSF57756">
    <property type="entry name" value="Retrovirus zinc finger-like domains"/>
    <property type="match status" value="1"/>
</dbReference>
<dbReference type="Proteomes" id="UP000585474">
    <property type="component" value="Unassembled WGS sequence"/>
</dbReference>
<evidence type="ECO:0000259" key="3">
    <source>
        <dbReference type="PROSITE" id="PS50158"/>
    </source>
</evidence>
<evidence type="ECO:0000313" key="4">
    <source>
        <dbReference type="EMBL" id="GFY87314.1"/>
    </source>
</evidence>
<dbReference type="OrthoDB" id="1194495at2759"/>
<feature type="region of interest" description="Disordered" evidence="2">
    <location>
        <begin position="1"/>
        <end position="72"/>
    </location>
</feature>
<dbReference type="Gene3D" id="4.10.60.10">
    <property type="entry name" value="Zinc finger, CCHC-type"/>
    <property type="match status" value="1"/>
</dbReference>
<feature type="domain" description="CCHC-type" evidence="3">
    <location>
        <begin position="76"/>
        <end position="92"/>
    </location>
</feature>